<organism evidence="1 2">
    <name type="scientific">Harenicola maris</name>
    <dbReference type="NCBI Taxonomy" id="2841044"/>
    <lineage>
        <taxon>Bacteria</taxon>
        <taxon>Pseudomonadati</taxon>
        <taxon>Pseudomonadota</taxon>
        <taxon>Alphaproteobacteria</taxon>
        <taxon>Rhodobacterales</taxon>
        <taxon>Paracoccaceae</taxon>
        <taxon>Harenicola</taxon>
    </lineage>
</organism>
<dbReference type="CDD" id="cd07812">
    <property type="entry name" value="SRPBCC"/>
    <property type="match status" value="1"/>
</dbReference>
<gene>
    <name evidence="1" type="ORF">IV417_13100</name>
</gene>
<dbReference type="RefSeq" id="WP_327794529.1">
    <property type="nucleotide sequence ID" value="NZ_JADQAZ010000002.1"/>
</dbReference>
<name>A0AAP2CVA1_9RHOB</name>
<accession>A0AAP2CVA1</accession>
<proteinExistence type="predicted"/>
<sequence length="152" mass="17204">MQFTAREDIAAPIDRVFEAVTDYASFEKQVLRRGAQVRRATDMAQPGVGMTWELEFRYRGRPRALTAQIVQFEAPNGVTIEGRMSGLSGEMRIDLIALSKQRTRMDVTIDLKPQSITARVLVQSLRLARTSLTQRFNKRLSDFAKGIEDQVA</sequence>
<evidence type="ECO:0000313" key="1">
    <source>
        <dbReference type="EMBL" id="MBT0958323.1"/>
    </source>
</evidence>
<evidence type="ECO:0000313" key="2">
    <source>
        <dbReference type="Proteomes" id="UP001315686"/>
    </source>
</evidence>
<dbReference type="EMBL" id="JADQAZ010000002">
    <property type="protein sequence ID" value="MBT0958323.1"/>
    <property type="molecule type" value="Genomic_DNA"/>
</dbReference>
<dbReference type="Pfam" id="PF10604">
    <property type="entry name" value="Polyketide_cyc2"/>
    <property type="match status" value="1"/>
</dbReference>
<dbReference type="Proteomes" id="UP001315686">
    <property type="component" value="Unassembled WGS sequence"/>
</dbReference>
<protein>
    <submittedName>
        <fullName evidence="1">SRPBCC family protein</fullName>
    </submittedName>
</protein>
<keyword evidence="2" id="KW-1185">Reference proteome</keyword>
<comment type="caution">
    <text evidence="1">The sequence shown here is derived from an EMBL/GenBank/DDBJ whole genome shotgun (WGS) entry which is preliminary data.</text>
</comment>
<dbReference type="InterPro" id="IPR023393">
    <property type="entry name" value="START-like_dom_sf"/>
</dbReference>
<dbReference type="SUPFAM" id="SSF55961">
    <property type="entry name" value="Bet v1-like"/>
    <property type="match status" value="1"/>
</dbReference>
<dbReference type="AlphaFoldDB" id="A0AAP2CVA1"/>
<reference evidence="1 2" key="1">
    <citation type="journal article" date="2021" name="Arch. Microbiol.">
        <title>Harenicola maris gen. nov., sp. nov. isolated from the Sea of Japan shallow sediments.</title>
        <authorList>
            <person name="Romanenko L.A."/>
            <person name="Kurilenko V.V."/>
            <person name="Chernysheva N.Y."/>
            <person name="Tekutyeva L.A."/>
            <person name="Velansky P.V."/>
            <person name="Svetashev V.I."/>
            <person name="Isaeva M.P."/>
        </authorList>
    </citation>
    <scope>NUCLEOTIDE SEQUENCE [LARGE SCALE GENOMIC DNA]</scope>
    <source>
        <strain evidence="1 2">KMM 3653</strain>
    </source>
</reference>
<dbReference type="InterPro" id="IPR019587">
    <property type="entry name" value="Polyketide_cyclase/dehydratase"/>
</dbReference>
<dbReference type="Gene3D" id="3.30.530.20">
    <property type="match status" value="1"/>
</dbReference>